<dbReference type="Pfam" id="PF07963">
    <property type="entry name" value="N_methyl"/>
    <property type="match status" value="1"/>
</dbReference>
<dbReference type="EMBL" id="AP019309">
    <property type="protein sequence ID" value="BBH26637.1"/>
    <property type="molecule type" value="Genomic_DNA"/>
</dbReference>
<evidence type="ECO:0000313" key="2">
    <source>
        <dbReference type="Proteomes" id="UP000268059"/>
    </source>
</evidence>
<dbReference type="InterPro" id="IPR016785">
    <property type="entry name" value="ComGD"/>
</dbReference>
<dbReference type="OrthoDB" id="1644851at2"/>
<dbReference type="RefSeq" id="WP_157983005.1">
    <property type="nucleotide sequence ID" value="NZ_AP019309.1"/>
</dbReference>
<evidence type="ECO:0000313" key="1">
    <source>
        <dbReference type="EMBL" id="BBH26637.1"/>
    </source>
</evidence>
<dbReference type="InterPro" id="IPR012902">
    <property type="entry name" value="N_methyl_site"/>
</dbReference>
<name>A0A3G9J626_9FIRM</name>
<sequence>MLHNKRGFTLLEMMFVLSITLILAALGFRFHMPKVPETQEVRLLSDTFKNARMKACALKEKQTIDVEETDIYIYDSHDSHHIKLAKGYRFETTHTFSYNTSGRIKRPKTLILEGPKHTYRFVFQIGSGTFYVK</sequence>
<organism evidence="1 2">
    <name type="scientific">Intestinibaculum porci</name>
    <dbReference type="NCBI Taxonomy" id="2487118"/>
    <lineage>
        <taxon>Bacteria</taxon>
        <taxon>Bacillati</taxon>
        <taxon>Bacillota</taxon>
        <taxon>Erysipelotrichia</taxon>
        <taxon>Erysipelotrichales</taxon>
        <taxon>Erysipelotrichaceae</taxon>
        <taxon>Intestinibaculum</taxon>
    </lineage>
</organism>
<proteinExistence type="predicted"/>
<keyword evidence="2" id="KW-1185">Reference proteome</keyword>
<dbReference type="AlphaFoldDB" id="A0A3G9J626"/>
<dbReference type="Proteomes" id="UP000268059">
    <property type="component" value="Chromosome"/>
</dbReference>
<reference evidence="1 2" key="1">
    <citation type="submission" date="2018-11" db="EMBL/GenBank/DDBJ databases">
        <title>Novel Erysipelotrichaceae bacterium isolated from small intestine of a swine.</title>
        <authorList>
            <person name="Kim J.S."/>
            <person name="Choe H."/>
            <person name="Lee Y.R."/>
            <person name="Kim K.M."/>
            <person name="Park D.S."/>
        </authorList>
    </citation>
    <scope>NUCLEOTIDE SEQUENCE [LARGE SCALE GENOMIC DNA]</scope>
    <source>
        <strain evidence="1 2">SG0102</strain>
    </source>
</reference>
<dbReference type="PROSITE" id="PS00409">
    <property type="entry name" value="PROKAR_NTER_METHYL"/>
    <property type="match status" value="1"/>
</dbReference>
<dbReference type="KEGG" id="ebm:SG0102_15710"/>
<dbReference type="PIRSF" id="PIRSF021292">
    <property type="entry name" value="Competence_ComGD"/>
    <property type="match status" value="1"/>
</dbReference>
<dbReference type="GO" id="GO:0030420">
    <property type="term" value="P:establishment of competence for transformation"/>
    <property type="evidence" value="ECO:0007669"/>
    <property type="project" value="InterPro"/>
</dbReference>
<protein>
    <recommendedName>
        <fullName evidence="3">Prepilin-type N-terminal cleavage/methylation domain-containing protein</fullName>
    </recommendedName>
</protein>
<accession>A0A3G9J626</accession>
<gene>
    <name evidence="1" type="ORF">SG0102_15710</name>
</gene>
<dbReference type="NCBIfam" id="TIGR02532">
    <property type="entry name" value="IV_pilin_GFxxxE"/>
    <property type="match status" value="1"/>
</dbReference>
<evidence type="ECO:0008006" key="3">
    <source>
        <dbReference type="Google" id="ProtNLM"/>
    </source>
</evidence>
<dbReference type="InParanoid" id="A0A3G9J626"/>